<keyword evidence="8" id="KW-0375">Hydrogen ion transport</keyword>
<evidence type="ECO:0000259" key="10">
    <source>
        <dbReference type="Pfam" id="PF02874"/>
    </source>
</evidence>
<evidence type="ECO:0000256" key="7">
    <source>
        <dbReference type="ARBA" id="ARBA00054855"/>
    </source>
</evidence>
<evidence type="ECO:0000256" key="8">
    <source>
        <dbReference type="HAMAP-Rule" id="MF_00309"/>
    </source>
</evidence>
<dbReference type="EMBL" id="JAATLM010000001">
    <property type="protein sequence ID" value="NIZ69625.1"/>
    <property type="molecule type" value="Genomic_DNA"/>
</dbReference>
<dbReference type="PANTHER" id="PTHR43607">
    <property type="entry name" value="V-TYPE PROTON ATPASE CATALYTIC SUBUNIT A"/>
    <property type="match status" value="1"/>
</dbReference>
<keyword evidence="5 8" id="KW-1278">Translocase</keyword>
<comment type="similarity">
    <text evidence="1 8">Belongs to the ATPase alpha/beta chains family.</text>
</comment>
<dbReference type="EC" id="7.1.2.2" evidence="8"/>
<dbReference type="RefSeq" id="WP_167695710.1">
    <property type="nucleotide sequence ID" value="NZ_CP118181.1"/>
</dbReference>
<keyword evidence="6 8" id="KW-0406">Ion transport</keyword>
<comment type="caution">
    <text evidence="13">The sequence shown here is derived from an EMBL/GenBank/DDBJ whole genome shotgun (WGS) entry which is preliminary data.</text>
</comment>
<dbReference type="PANTHER" id="PTHR43607:SF1">
    <property type="entry name" value="H(+)-TRANSPORTING TWO-SECTOR ATPASE"/>
    <property type="match status" value="1"/>
</dbReference>
<feature type="binding site" evidence="8">
    <location>
        <begin position="241"/>
        <end position="248"/>
    </location>
    <ligand>
        <name>ATP</name>
        <dbReference type="ChEBI" id="CHEBI:30616"/>
    </ligand>
</feature>
<dbReference type="InterPro" id="IPR020003">
    <property type="entry name" value="ATPase_a/bsu_AS"/>
</dbReference>
<dbReference type="NCBIfam" id="NF003220">
    <property type="entry name" value="PRK04192.1"/>
    <property type="match status" value="1"/>
</dbReference>
<dbReference type="InterPro" id="IPR027417">
    <property type="entry name" value="P-loop_NTPase"/>
</dbReference>
<dbReference type="Gene3D" id="2.40.50.100">
    <property type="match status" value="1"/>
</dbReference>
<evidence type="ECO:0000256" key="4">
    <source>
        <dbReference type="ARBA" id="ARBA00022840"/>
    </source>
</evidence>
<reference evidence="13" key="1">
    <citation type="submission" date="2020-03" db="EMBL/GenBank/DDBJ databases">
        <title>Spirochaetal bacteria isolated from arthropods constitute a novel genus Entomospira genus novum within the order Spirochaetales.</title>
        <authorList>
            <person name="Grana-Miraglia L."/>
            <person name="Sikutova S."/>
            <person name="Fingerle V."/>
            <person name="Sing A."/>
            <person name="Castillo-Ramirez S."/>
            <person name="Margos G."/>
            <person name="Rudolf I."/>
        </authorList>
    </citation>
    <scope>NUCLEOTIDE SEQUENCE</scope>
    <source>
        <strain evidence="13">BR149</strain>
    </source>
</reference>
<dbReference type="InterPro" id="IPR031686">
    <property type="entry name" value="ATP-synth_a_Xtn"/>
</dbReference>
<evidence type="ECO:0000256" key="2">
    <source>
        <dbReference type="ARBA" id="ARBA00022448"/>
    </source>
</evidence>
<dbReference type="Gene3D" id="3.40.50.300">
    <property type="entry name" value="P-loop containing nucleotide triphosphate hydrolases"/>
    <property type="match status" value="1"/>
</dbReference>
<accession>A0A968GKQ6</accession>
<dbReference type="GO" id="GO:0046961">
    <property type="term" value="F:proton-transporting ATPase activity, rotational mechanism"/>
    <property type="evidence" value="ECO:0007669"/>
    <property type="project" value="InterPro"/>
</dbReference>
<dbReference type="GO" id="GO:0046933">
    <property type="term" value="F:proton-transporting ATP synthase activity, rotational mechanism"/>
    <property type="evidence" value="ECO:0007669"/>
    <property type="project" value="UniProtKB-UniRule"/>
</dbReference>
<evidence type="ECO:0000256" key="5">
    <source>
        <dbReference type="ARBA" id="ARBA00022967"/>
    </source>
</evidence>
<feature type="domain" description="ATP synthase A/B type C-terminal" evidence="12">
    <location>
        <begin position="458"/>
        <end position="519"/>
    </location>
</feature>
<gene>
    <name evidence="8" type="primary">atpA</name>
    <name evidence="13" type="ORF">HCT48_05275</name>
</gene>
<dbReference type="Gene3D" id="1.10.1140.10">
    <property type="entry name" value="Bovine Mitochondrial F1-atpase, Atp Synthase Beta Chain, Chain D, domain 3"/>
    <property type="match status" value="1"/>
</dbReference>
<name>A0A968GKQ6_9SPIO</name>
<dbReference type="HAMAP" id="MF_00309">
    <property type="entry name" value="ATP_synth_A_arch"/>
    <property type="match status" value="1"/>
</dbReference>
<dbReference type="SUPFAM" id="SSF52540">
    <property type="entry name" value="P-loop containing nucleoside triphosphate hydrolases"/>
    <property type="match status" value="1"/>
</dbReference>
<dbReference type="CDD" id="cd01426">
    <property type="entry name" value="ATP-synt_F1_V1_A1_AB_FliI_N"/>
    <property type="match status" value="1"/>
</dbReference>
<dbReference type="InterPro" id="IPR004100">
    <property type="entry name" value="ATPase_F1/V1/A1_a/bsu_N"/>
</dbReference>
<dbReference type="GO" id="GO:0005524">
    <property type="term" value="F:ATP binding"/>
    <property type="evidence" value="ECO:0007669"/>
    <property type="project" value="UniProtKB-UniRule"/>
</dbReference>
<comment type="function">
    <text evidence="7 8">Produces ATP from ADP in the presence of a proton gradient across the membrane. The V-type alpha chain is a catalytic subunit.</text>
</comment>
<dbReference type="Pfam" id="PF00006">
    <property type="entry name" value="ATP-synt_ab"/>
    <property type="match status" value="1"/>
</dbReference>
<evidence type="ECO:0000256" key="6">
    <source>
        <dbReference type="ARBA" id="ARBA00023065"/>
    </source>
</evidence>
<evidence type="ECO:0000259" key="12">
    <source>
        <dbReference type="Pfam" id="PF22919"/>
    </source>
</evidence>
<keyword evidence="2 8" id="KW-0813">Transport</keyword>
<evidence type="ECO:0000259" key="9">
    <source>
        <dbReference type="Pfam" id="PF00006"/>
    </source>
</evidence>
<protein>
    <recommendedName>
        <fullName evidence="8">V-type ATP synthase alpha chain</fullName>
        <ecNumber evidence="8">7.1.2.2</ecNumber>
    </recommendedName>
    <alternativeName>
        <fullName evidence="8">V-ATPase subunit A</fullName>
    </alternativeName>
</protein>
<evidence type="ECO:0000259" key="11">
    <source>
        <dbReference type="Pfam" id="PF16886"/>
    </source>
</evidence>
<evidence type="ECO:0000256" key="1">
    <source>
        <dbReference type="ARBA" id="ARBA00008936"/>
    </source>
</evidence>
<dbReference type="GO" id="GO:0042777">
    <property type="term" value="P:proton motive force-driven plasma membrane ATP synthesis"/>
    <property type="evidence" value="ECO:0007669"/>
    <property type="project" value="UniProtKB-UniRule"/>
</dbReference>
<dbReference type="Proteomes" id="UP000778951">
    <property type="component" value="Unassembled WGS sequence"/>
</dbReference>
<dbReference type="InterPro" id="IPR022878">
    <property type="entry name" value="V-ATPase_asu"/>
</dbReference>
<dbReference type="Pfam" id="PF02874">
    <property type="entry name" value="ATP-synt_ab_N"/>
    <property type="match status" value="1"/>
</dbReference>
<evidence type="ECO:0000313" key="13">
    <source>
        <dbReference type="EMBL" id="NIZ69625.1"/>
    </source>
</evidence>
<keyword evidence="14" id="KW-1185">Reference proteome</keyword>
<organism evidence="13 14">
    <name type="scientific">Entomospira culicis</name>
    <dbReference type="NCBI Taxonomy" id="2719989"/>
    <lineage>
        <taxon>Bacteria</taxon>
        <taxon>Pseudomonadati</taxon>
        <taxon>Spirochaetota</taxon>
        <taxon>Spirochaetia</taxon>
        <taxon>Spirochaetales</taxon>
        <taxon>Spirochaetaceae</taxon>
        <taxon>Entomospira</taxon>
    </lineage>
</organism>
<feature type="domain" description="ATPase F1/V1/A1 complex alpha/beta subunit N-terminal" evidence="10">
    <location>
        <begin position="8"/>
        <end position="74"/>
    </location>
</feature>
<feature type="domain" description="ATPsynthase alpha/beta subunit barrel-sandwich" evidence="11">
    <location>
        <begin position="115"/>
        <end position="202"/>
    </location>
</feature>
<dbReference type="Pfam" id="PF16886">
    <property type="entry name" value="ATP-synt_ab_Xtn"/>
    <property type="match status" value="1"/>
</dbReference>
<dbReference type="InterPro" id="IPR024034">
    <property type="entry name" value="ATPase_F1/V1_b/a_C"/>
</dbReference>
<dbReference type="PROSITE" id="PS00152">
    <property type="entry name" value="ATPASE_ALPHA_BETA"/>
    <property type="match status" value="1"/>
</dbReference>
<proteinExistence type="inferred from homology"/>
<dbReference type="InterPro" id="IPR055190">
    <property type="entry name" value="ATP-synt_VA_C"/>
</dbReference>
<dbReference type="Gene3D" id="2.30.30.650">
    <property type="match status" value="1"/>
</dbReference>
<comment type="catalytic activity">
    <reaction evidence="8">
        <text>ATP + H2O + 4 H(+)(in) = ADP + phosphate + 5 H(+)(out)</text>
        <dbReference type="Rhea" id="RHEA:57720"/>
        <dbReference type="ChEBI" id="CHEBI:15377"/>
        <dbReference type="ChEBI" id="CHEBI:15378"/>
        <dbReference type="ChEBI" id="CHEBI:30616"/>
        <dbReference type="ChEBI" id="CHEBI:43474"/>
        <dbReference type="ChEBI" id="CHEBI:456216"/>
        <dbReference type="EC" id="7.1.2.2"/>
    </reaction>
</comment>
<dbReference type="CDD" id="cd01134">
    <property type="entry name" value="V_A-ATPase_A"/>
    <property type="match status" value="1"/>
</dbReference>
<sequence>MSKTKGVVIGVNGNMATIEVDGAVAMNEVGYIVLPESKTRLKSEIIRIRGNQCQMQVFESTRDVANGNEVEFTGELLVAELGPGLLGQIYDGLQNPLPQLAEEAGYFLQRGIYLQPLDITRKWDFTASVKAGDTVSGGDYIGSVPENSFDHKIMIPFNMTGTYTVKSIKENGSFTIRETIAEITDERGESYPLTLSFYWPVKRAIDCYSEKMKPTEPMITKIRIIDTFLPVSKGGTFCTPGPFGAGKTVLQQQMSRNSDVDVVIIAACGERAGEVVETLKEFPELIDPKTGRSLMERTIIICNTSSMPVASREASVYTAVTLAEYYRQMGLDVLMLADSTSRWAQAMREMSGRLEEIPGEEAFPAYLESTIAGFYERAGAVRLKNGKMGTVTIGGSVSPAGGNFEEPVTQATLKVVGNFLGLSRERSDARKYPAIHPIDSWSKYIGVIDPKAVAFARKVLFRGIEVEQMMKVVGEEGTSEDDYLLYLKGEFFDAVYLQQNGFDPADASVTPERQAHVFTYVMDVLARGMKFTDKTEARNKFNVLRMKFLDWNGTMWQTPEFQKMEKEVDTMIKEMADGSYLAGSEFLKRGN</sequence>
<dbReference type="InterPro" id="IPR000194">
    <property type="entry name" value="ATPase_F1/V1/A1_a/bsu_nucl-bd"/>
</dbReference>
<keyword evidence="4 8" id="KW-0067">ATP-binding</keyword>
<evidence type="ECO:0000256" key="3">
    <source>
        <dbReference type="ARBA" id="ARBA00022741"/>
    </source>
</evidence>
<keyword evidence="3 8" id="KW-0547">Nucleotide-binding</keyword>
<feature type="domain" description="ATPase F1/V1/A1 complex alpha/beta subunit nucleotide-binding" evidence="9">
    <location>
        <begin position="222"/>
        <end position="442"/>
    </location>
</feature>
<keyword evidence="8" id="KW-0066">ATP synthesis</keyword>
<dbReference type="AlphaFoldDB" id="A0A968GKQ6"/>
<dbReference type="Pfam" id="PF22919">
    <property type="entry name" value="ATP-synt_VA_C"/>
    <property type="match status" value="1"/>
</dbReference>
<evidence type="ECO:0000313" key="14">
    <source>
        <dbReference type="Proteomes" id="UP000778951"/>
    </source>
</evidence>